<accession>A0A6A5V7L2</accession>
<name>A0A6A5V7L2_9PLEO</name>
<evidence type="ECO:0000313" key="2">
    <source>
        <dbReference type="Proteomes" id="UP000800036"/>
    </source>
</evidence>
<sequence length="368" mass="40705">MPIAPPAIGSAIALRRTDTRSQVAFELVKKTMNDPRLLNYLKYEKVVILPLDSHHPSTIRPAADFKIELGKMTNGDSIIVYIVESENKKNADNTSSTLPNLAYFQDPRDGNQPTFFNHTRLKDEVDLSPAFKPFVGEKSLIALIKLYAFHHGFVLKQVLRLPQTFITSLENVCEKFKQNAGAFSGNRIAGDRISTRIDLADDVTMSAASAQASADLGRTTGTVFGSSIPPPSTKLGQNMQSPSPRPNFPNVPLWNVLASAVPSISSSSSHNPIVQASSSRSAVLPESSAQSGKRVLYTLENNQVAVKKKELTELESKMPLADMKSTNAQIRYKQAFTGLEPKGQHFLKRVWRDFSETDEPAPQRRRRE</sequence>
<organism evidence="1 2">
    <name type="scientific">Bimuria novae-zelandiae CBS 107.79</name>
    <dbReference type="NCBI Taxonomy" id="1447943"/>
    <lineage>
        <taxon>Eukaryota</taxon>
        <taxon>Fungi</taxon>
        <taxon>Dikarya</taxon>
        <taxon>Ascomycota</taxon>
        <taxon>Pezizomycotina</taxon>
        <taxon>Dothideomycetes</taxon>
        <taxon>Pleosporomycetidae</taxon>
        <taxon>Pleosporales</taxon>
        <taxon>Massarineae</taxon>
        <taxon>Didymosphaeriaceae</taxon>
        <taxon>Bimuria</taxon>
    </lineage>
</organism>
<dbReference type="AlphaFoldDB" id="A0A6A5V7L2"/>
<gene>
    <name evidence="1" type="ORF">BU23DRAFT_569264</name>
</gene>
<dbReference type="EMBL" id="ML976688">
    <property type="protein sequence ID" value="KAF1972259.1"/>
    <property type="molecule type" value="Genomic_DNA"/>
</dbReference>
<evidence type="ECO:0000313" key="1">
    <source>
        <dbReference type="EMBL" id="KAF1972259.1"/>
    </source>
</evidence>
<keyword evidence="2" id="KW-1185">Reference proteome</keyword>
<protein>
    <submittedName>
        <fullName evidence="1">Uncharacterized protein</fullName>
    </submittedName>
</protein>
<proteinExistence type="predicted"/>
<dbReference type="Proteomes" id="UP000800036">
    <property type="component" value="Unassembled WGS sequence"/>
</dbReference>
<reference evidence="1" key="1">
    <citation type="journal article" date="2020" name="Stud. Mycol.">
        <title>101 Dothideomycetes genomes: a test case for predicting lifestyles and emergence of pathogens.</title>
        <authorList>
            <person name="Haridas S."/>
            <person name="Albert R."/>
            <person name="Binder M."/>
            <person name="Bloem J."/>
            <person name="Labutti K."/>
            <person name="Salamov A."/>
            <person name="Andreopoulos B."/>
            <person name="Baker S."/>
            <person name="Barry K."/>
            <person name="Bills G."/>
            <person name="Bluhm B."/>
            <person name="Cannon C."/>
            <person name="Castanera R."/>
            <person name="Culley D."/>
            <person name="Daum C."/>
            <person name="Ezra D."/>
            <person name="Gonzalez J."/>
            <person name="Henrissat B."/>
            <person name="Kuo A."/>
            <person name="Liang C."/>
            <person name="Lipzen A."/>
            <person name="Lutzoni F."/>
            <person name="Magnuson J."/>
            <person name="Mondo S."/>
            <person name="Nolan M."/>
            <person name="Ohm R."/>
            <person name="Pangilinan J."/>
            <person name="Park H.-J."/>
            <person name="Ramirez L."/>
            <person name="Alfaro M."/>
            <person name="Sun H."/>
            <person name="Tritt A."/>
            <person name="Yoshinaga Y."/>
            <person name="Zwiers L.-H."/>
            <person name="Turgeon B."/>
            <person name="Goodwin S."/>
            <person name="Spatafora J."/>
            <person name="Crous P."/>
            <person name="Grigoriev I."/>
        </authorList>
    </citation>
    <scope>NUCLEOTIDE SEQUENCE</scope>
    <source>
        <strain evidence="1">CBS 107.79</strain>
    </source>
</reference>